<dbReference type="AlphaFoldDB" id="D8TDJ0"/>
<dbReference type="PANTHER" id="PTHR13031:SF0">
    <property type="entry name" value="RIBONUCLEASE P PROTEIN SUBUNIT P30"/>
    <property type="match status" value="1"/>
</dbReference>
<dbReference type="InterPro" id="IPR002738">
    <property type="entry name" value="RNase_P_p30"/>
</dbReference>
<dbReference type="GO" id="GO:0016740">
    <property type="term" value="F:transferase activity"/>
    <property type="evidence" value="ECO:0007669"/>
    <property type="project" value="UniProtKB-KW"/>
</dbReference>
<dbReference type="GO" id="GO:0008033">
    <property type="term" value="P:tRNA processing"/>
    <property type="evidence" value="ECO:0007669"/>
    <property type="project" value="InterPro"/>
</dbReference>
<evidence type="ECO:0000313" key="2">
    <source>
        <dbReference type="Proteomes" id="UP000001514"/>
    </source>
</evidence>
<sequence>NISNAEVESKLEAVRGLWQRFVYRDAILLEARRQTKDWNHYQDWAQQYETLLEDDVFATVIQALHYKLHNDPWRAKLPKREWGIPPSCGINRARGGERWQLGYTGVEIPHIVKAVMREECRLAALPESPTRSHSGSTRESESWSWIKCELAALNPSNPVIQFYDMVAVQPMNQQAFAQACTTMELEEVVFEDQIFSLDI</sequence>
<proteinExistence type="predicted"/>
<organism evidence="2">
    <name type="scientific">Selaginella moellendorffii</name>
    <name type="common">Spikemoss</name>
    <dbReference type="NCBI Taxonomy" id="88036"/>
    <lineage>
        <taxon>Eukaryota</taxon>
        <taxon>Viridiplantae</taxon>
        <taxon>Streptophyta</taxon>
        <taxon>Embryophyta</taxon>
        <taxon>Tracheophyta</taxon>
        <taxon>Lycopodiopsida</taxon>
        <taxon>Selaginellales</taxon>
        <taxon>Selaginellaceae</taxon>
        <taxon>Selaginella</taxon>
    </lineage>
</organism>
<dbReference type="STRING" id="88036.D8TDJ0"/>
<dbReference type="HOGENOM" id="CLU_1375369_0_0_1"/>
<dbReference type="EMBL" id="GL377731">
    <property type="protein sequence ID" value="EFJ05248.1"/>
    <property type="molecule type" value="Genomic_DNA"/>
</dbReference>
<accession>D8TDJ0</accession>
<keyword evidence="1" id="KW-0808">Transferase</keyword>
<gene>
    <name evidence="1" type="primary">GT47D1-2_2</name>
    <name evidence="1" type="ORF">SELMODRAFT_431709</name>
</gene>
<feature type="non-terminal residue" evidence="1">
    <location>
        <position position="1"/>
    </location>
</feature>
<protein>
    <submittedName>
        <fullName evidence="1">Glycosyltransferase-like protein</fullName>
    </submittedName>
</protein>
<reference evidence="1 2" key="1">
    <citation type="journal article" date="2011" name="Science">
        <title>The Selaginella genome identifies genetic changes associated with the evolution of vascular plants.</title>
        <authorList>
            <person name="Banks J.A."/>
            <person name="Nishiyama T."/>
            <person name="Hasebe M."/>
            <person name="Bowman J.L."/>
            <person name="Gribskov M."/>
            <person name="dePamphilis C."/>
            <person name="Albert V.A."/>
            <person name="Aono N."/>
            <person name="Aoyama T."/>
            <person name="Ambrose B.A."/>
            <person name="Ashton N.W."/>
            <person name="Axtell M.J."/>
            <person name="Barker E."/>
            <person name="Barker M.S."/>
            <person name="Bennetzen J.L."/>
            <person name="Bonawitz N.D."/>
            <person name="Chapple C."/>
            <person name="Cheng C."/>
            <person name="Correa L.G."/>
            <person name="Dacre M."/>
            <person name="DeBarry J."/>
            <person name="Dreyer I."/>
            <person name="Elias M."/>
            <person name="Engstrom E.M."/>
            <person name="Estelle M."/>
            <person name="Feng L."/>
            <person name="Finet C."/>
            <person name="Floyd S.K."/>
            <person name="Frommer W.B."/>
            <person name="Fujita T."/>
            <person name="Gramzow L."/>
            <person name="Gutensohn M."/>
            <person name="Harholt J."/>
            <person name="Hattori M."/>
            <person name="Heyl A."/>
            <person name="Hirai T."/>
            <person name="Hiwatashi Y."/>
            <person name="Ishikawa M."/>
            <person name="Iwata M."/>
            <person name="Karol K.G."/>
            <person name="Koehler B."/>
            <person name="Kolukisaoglu U."/>
            <person name="Kubo M."/>
            <person name="Kurata T."/>
            <person name="Lalonde S."/>
            <person name="Li K."/>
            <person name="Li Y."/>
            <person name="Litt A."/>
            <person name="Lyons E."/>
            <person name="Manning G."/>
            <person name="Maruyama T."/>
            <person name="Michael T.P."/>
            <person name="Mikami K."/>
            <person name="Miyazaki S."/>
            <person name="Morinaga S."/>
            <person name="Murata T."/>
            <person name="Mueller-Roeber B."/>
            <person name="Nelson D.R."/>
            <person name="Obara M."/>
            <person name="Oguri Y."/>
            <person name="Olmstead R.G."/>
            <person name="Onodera N."/>
            <person name="Petersen B.L."/>
            <person name="Pils B."/>
            <person name="Prigge M."/>
            <person name="Rensing S.A."/>
            <person name="Riano-Pachon D.M."/>
            <person name="Roberts A.W."/>
            <person name="Sato Y."/>
            <person name="Scheller H.V."/>
            <person name="Schulz B."/>
            <person name="Schulz C."/>
            <person name="Shakirov E.V."/>
            <person name="Shibagaki N."/>
            <person name="Shinohara N."/>
            <person name="Shippen D.E."/>
            <person name="Soerensen I."/>
            <person name="Sotooka R."/>
            <person name="Sugimoto N."/>
            <person name="Sugita M."/>
            <person name="Sumikawa N."/>
            <person name="Tanurdzic M."/>
            <person name="Theissen G."/>
            <person name="Ulvskov P."/>
            <person name="Wakazuki S."/>
            <person name="Weng J.K."/>
            <person name="Willats W.W."/>
            <person name="Wipf D."/>
            <person name="Wolf P.G."/>
            <person name="Yang L."/>
            <person name="Zimmer A.D."/>
            <person name="Zhu Q."/>
            <person name="Mitros T."/>
            <person name="Hellsten U."/>
            <person name="Loque D."/>
            <person name="Otillar R."/>
            <person name="Salamov A."/>
            <person name="Schmutz J."/>
            <person name="Shapiro H."/>
            <person name="Lindquist E."/>
            <person name="Lucas S."/>
            <person name="Rokhsar D."/>
            <person name="Grigoriev I.V."/>
        </authorList>
    </citation>
    <scope>NUCLEOTIDE SEQUENCE [LARGE SCALE GENOMIC DNA]</scope>
</reference>
<dbReference type="KEGG" id="smo:SELMODRAFT_431709"/>
<keyword evidence="2" id="KW-1185">Reference proteome</keyword>
<dbReference type="Gramene" id="EFJ05248">
    <property type="protein sequence ID" value="EFJ05248"/>
    <property type="gene ID" value="SELMODRAFT_431709"/>
</dbReference>
<dbReference type="eggNOG" id="KOG1021">
    <property type="taxonomic scope" value="Eukaryota"/>
</dbReference>
<dbReference type="InParanoid" id="D8TDJ0"/>
<dbReference type="PANTHER" id="PTHR13031">
    <property type="entry name" value="RIBONUCLEASE P SUBUNIT P30"/>
    <property type="match status" value="1"/>
</dbReference>
<dbReference type="Proteomes" id="UP000001514">
    <property type="component" value="Unassembled WGS sequence"/>
</dbReference>
<evidence type="ECO:0000313" key="1">
    <source>
        <dbReference type="EMBL" id="EFJ05248.1"/>
    </source>
</evidence>
<name>D8TDJ0_SELML</name>